<proteinExistence type="predicted"/>
<protein>
    <submittedName>
        <fullName evidence="1">Uncharacterized protein</fullName>
    </submittedName>
</protein>
<gene>
    <name evidence="1" type="ORF">METZ01_LOCUS437528</name>
</gene>
<feature type="non-terminal residue" evidence="1">
    <location>
        <position position="1"/>
    </location>
</feature>
<sequence>ADRGGRRTRRDSLLGPHEVTWRLL</sequence>
<reference evidence="1" key="1">
    <citation type="submission" date="2018-05" db="EMBL/GenBank/DDBJ databases">
        <authorList>
            <person name="Lanie J.A."/>
            <person name="Ng W.-L."/>
            <person name="Kazmierczak K.M."/>
            <person name="Andrzejewski T.M."/>
            <person name="Davidsen T.M."/>
            <person name="Wayne K.J."/>
            <person name="Tettelin H."/>
            <person name="Glass J.I."/>
            <person name="Rusch D."/>
            <person name="Podicherti R."/>
            <person name="Tsui H.-C.T."/>
            <person name="Winkler M.E."/>
        </authorList>
    </citation>
    <scope>NUCLEOTIDE SEQUENCE</scope>
</reference>
<evidence type="ECO:0000313" key="1">
    <source>
        <dbReference type="EMBL" id="SVD84674.1"/>
    </source>
</evidence>
<dbReference type="AlphaFoldDB" id="A0A382YN88"/>
<name>A0A382YN88_9ZZZZ</name>
<accession>A0A382YN88</accession>
<dbReference type="EMBL" id="UINC01177177">
    <property type="protein sequence ID" value="SVD84674.1"/>
    <property type="molecule type" value="Genomic_DNA"/>
</dbReference>
<feature type="non-terminal residue" evidence="1">
    <location>
        <position position="24"/>
    </location>
</feature>
<organism evidence="1">
    <name type="scientific">marine metagenome</name>
    <dbReference type="NCBI Taxonomy" id="408172"/>
    <lineage>
        <taxon>unclassified sequences</taxon>
        <taxon>metagenomes</taxon>
        <taxon>ecological metagenomes</taxon>
    </lineage>
</organism>